<evidence type="ECO:0000256" key="3">
    <source>
        <dbReference type="ARBA" id="ARBA00023242"/>
    </source>
</evidence>
<evidence type="ECO:0000313" key="7">
    <source>
        <dbReference type="Proteomes" id="UP000734854"/>
    </source>
</evidence>
<evidence type="ECO:0000256" key="4">
    <source>
        <dbReference type="SAM" id="MobiDB-lite"/>
    </source>
</evidence>
<gene>
    <name evidence="6" type="ORF">ZIOFF_055852</name>
</gene>
<dbReference type="EMBL" id="JACMSC010000015">
    <property type="protein sequence ID" value="KAG6487267.1"/>
    <property type="molecule type" value="Genomic_DNA"/>
</dbReference>
<feature type="region of interest" description="Disordered" evidence="4">
    <location>
        <begin position="225"/>
        <end position="244"/>
    </location>
</feature>
<dbReference type="Pfam" id="PF05678">
    <property type="entry name" value="VQ"/>
    <property type="match status" value="1"/>
</dbReference>
<evidence type="ECO:0000313" key="6">
    <source>
        <dbReference type="EMBL" id="KAG6487267.1"/>
    </source>
</evidence>
<feature type="compositionally biased region" description="Low complexity" evidence="4">
    <location>
        <begin position="225"/>
        <end position="235"/>
    </location>
</feature>
<feature type="region of interest" description="Disordered" evidence="4">
    <location>
        <begin position="99"/>
        <end position="127"/>
    </location>
</feature>
<dbReference type="Proteomes" id="UP000734854">
    <property type="component" value="Unassembled WGS sequence"/>
</dbReference>
<keyword evidence="3" id="KW-0539">Nucleus</keyword>
<dbReference type="InterPro" id="IPR039611">
    <property type="entry name" value="VQ_4/11/13/19/31/33"/>
</dbReference>
<comment type="subcellular location">
    <subcellularLocation>
        <location evidence="1">Nucleus</location>
    </subcellularLocation>
</comment>
<dbReference type="AlphaFoldDB" id="A0A8J5FMU7"/>
<protein>
    <recommendedName>
        <fullName evidence="5">VQ domain-containing protein</fullName>
    </recommendedName>
</protein>
<organism evidence="6 7">
    <name type="scientific">Zingiber officinale</name>
    <name type="common">Ginger</name>
    <name type="synonym">Amomum zingiber</name>
    <dbReference type="NCBI Taxonomy" id="94328"/>
    <lineage>
        <taxon>Eukaryota</taxon>
        <taxon>Viridiplantae</taxon>
        <taxon>Streptophyta</taxon>
        <taxon>Embryophyta</taxon>
        <taxon>Tracheophyta</taxon>
        <taxon>Spermatophyta</taxon>
        <taxon>Magnoliopsida</taxon>
        <taxon>Liliopsida</taxon>
        <taxon>Zingiberales</taxon>
        <taxon>Zingiberaceae</taxon>
        <taxon>Zingiber</taxon>
    </lineage>
</organism>
<keyword evidence="7" id="KW-1185">Reference proteome</keyword>
<dbReference type="PANTHER" id="PTHR33402">
    <property type="entry name" value="VQ MOTIF-CONTAINING PROTEIN 11-LIKE"/>
    <property type="match status" value="1"/>
</dbReference>
<reference evidence="6 7" key="1">
    <citation type="submission" date="2020-08" db="EMBL/GenBank/DDBJ databases">
        <title>Plant Genome Project.</title>
        <authorList>
            <person name="Zhang R.-G."/>
        </authorList>
    </citation>
    <scope>NUCLEOTIDE SEQUENCE [LARGE SCALE GENOMIC DNA]</scope>
    <source>
        <tissue evidence="6">Rhizome</tissue>
    </source>
</reference>
<name>A0A8J5FMU7_ZINOF</name>
<evidence type="ECO:0000256" key="2">
    <source>
        <dbReference type="ARBA" id="ARBA00022553"/>
    </source>
</evidence>
<dbReference type="InterPro" id="IPR008889">
    <property type="entry name" value="VQ"/>
</dbReference>
<evidence type="ECO:0000259" key="5">
    <source>
        <dbReference type="Pfam" id="PF05678"/>
    </source>
</evidence>
<dbReference type="GO" id="GO:0005634">
    <property type="term" value="C:nucleus"/>
    <property type="evidence" value="ECO:0007669"/>
    <property type="project" value="UniProtKB-SubCell"/>
</dbReference>
<keyword evidence="2" id="KW-0597">Phosphoprotein</keyword>
<accession>A0A8J5FMU7</accession>
<dbReference type="PANTHER" id="PTHR33402:SF45">
    <property type="entry name" value="OS01G0201250 PROTEIN"/>
    <property type="match status" value="1"/>
</dbReference>
<proteinExistence type="predicted"/>
<evidence type="ECO:0000256" key="1">
    <source>
        <dbReference type="ARBA" id="ARBA00004123"/>
    </source>
</evidence>
<feature type="domain" description="VQ" evidence="5">
    <location>
        <begin position="144"/>
        <end position="168"/>
    </location>
</feature>
<sequence>MQTRSKNDGTLIYFLVYVDDLIITGSDASFVDVIIYKLHTKFVIKDLGALSHFCGVEGPLRTKDPLSGPAVQLFTTFRVSFAFATFFLPSLRSSRPADRMEAEAISSRSSNPSCAGGTAPSPPPVPLLTPKTVPKACEATPCLTTTFVQADIFSFKKVVQMLTGSADTAVAAASAPMEQPPPPAGKATGPKKQAFKLYERRNGLKNFKMLSPLLPTFMSSILNPPSSGASAGSSPRKQPEALSPSTLEFPSLALSPVTTLIPDPFSRPLHPSSEAAKRAEDRAIAGKGFYLHPSPRAMADIEPPRLLPLFSSELSLATPHPVV</sequence>
<comment type="caution">
    <text evidence="6">The sequence shown here is derived from an EMBL/GenBank/DDBJ whole genome shotgun (WGS) entry which is preliminary data.</text>
</comment>